<evidence type="ECO:0000313" key="2">
    <source>
        <dbReference type="Proteomes" id="UP001230649"/>
    </source>
</evidence>
<proteinExistence type="predicted"/>
<keyword evidence="2" id="KW-1185">Reference proteome</keyword>
<gene>
    <name evidence="1" type="ORF">QFC20_000959</name>
</gene>
<evidence type="ECO:0000313" key="1">
    <source>
        <dbReference type="EMBL" id="KAJ9115632.1"/>
    </source>
</evidence>
<organism evidence="1 2">
    <name type="scientific">Naganishia adeliensis</name>
    <dbReference type="NCBI Taxonomy" id="92952"/>
    <lineage>
        <taxon>Eukaryota</taxon>
        <taxon>Fungi</taxon>
        <taxon>Dikarya</taxon>
        <taxon>Basidiomycota</taxon>
        <taxon>Agaricomycotina</taxon>
        <taxon>Tremellomycetes</taxon>
        <taxon>Filobasidiales</taxon>
        <taxon>Filobasidiaceae</taxon>
        <taxon>Naganishia</taxon>
    </lineage>
</organism>
<accession>A0ACC2WX65</accession>
<comment type="caution">
    <text evidence="1">The sequence shown here is derived from an EMBL/GenBank/DDBJ whole genome shotgun (WGS) entry which is preliminary data.</text>
</comment>
<protein>
    <submittedName>
        <fullName evidence="1">Uncharacterized protein</fullName>
    </submittedName>
</protein>
<sequence>MHLSTVLSLALLSTSLVPTSMNGGTSLVLGASAQPVFDNRGHDSRAARRRSGAAAGRSHHAEMMARQEEKRQIAVSSGLLGAVSSAAATFTPGIPQTTSTPAVTTPRVTATPAVSSTTSRAVPPVTQGVTSATITSSATLVEETETDSDVPNITGTRTTSSSSSARTSMSSSTYTSSSVISTATSTSTTTSSFSSSMMSSATTNAQGSVSYVTAVETVVASMSTTSLAEDITSLETVFATASATGNSSAAAASNKSESESSGGLGTGPIIGISVAGGVVVLAIALFILWKLKQKRFSGYDDDVDGIKWPELNRHGESSTMNLPLPAKPTGGHGFETNAMERSRVDLDDDDYDAYSAPVSYANSANDHYAYGKEVYGHDTTPPLPSMGYMDDGYGMTTTAGGDGVTLGRNKSTGGYSISEDYHTPLGGTGAFEVDQREMLQMTGDQYQRSEDGHNGNLGRSRSGRLL</sequence>
<name>A0ACC2WX65_9TREE</name>
<reference evidence="1" key="1">
    <citation type="submission" date="2023-04" db="EMBL/GenBank/DDBJ databases">
        <title>Draft Genome sequencing of Naganishia species isolated from polar environments using Oxford Nanopore Technology.</title>
        <authorList>
            <person name="Leo P."/>
            <person name="Venkateswaran K."/>
        </authorList>
    </citation>
    <scope>NUCLEOTIDE SEQUENCE</scope>
    <source>
        <strain evidence="1">MNA-CCFEE 5262</strain>
    </source>
</reference>
<dbReference type="EMBL" id="JASBWS010000005">
    <property type="protein sequence ID" value="KAJ9115632.1"/>
    <property type="molecule type" value="Genomic_DNA"/>
</dbReference>
<dbReference type="Proteomes" id="UP001230649">
    <property type="component" value="Unassembled WGS sequence"/>
</dbReference>